<dbReference type="InterPro" id="IPR030616">
    <property type="entry name" value="Aur-like"/>
</dbReference>
<dbReference type="EMBL" id="LR728147">
    <property type="protein sequence ID" value="VWP00083.1"/>
    <property type="molecule type" value="Genomic_DNA"/>
</dbReference>
<dbReference type="Gene3D" id="2.60.200.20">
    <property type="match status" value="1"/>
</dbReference>
<feature type="cross-link" description="Glycyl lysine isopeptide (Lys-Gly) (interchain with G-Cter in SUMO2)" evidence="9">
    <location>
        <position position="300"/>
    </location>
</feature>
<reference evidence="14" key="1">
    <citation type="submission" date="2019-10" db="EMBL/GenBank/DDBJ databases">
        <authorList>
            <person name="Nor Muhammad N."/>
        </authorList>
    </citation>
    <scope>NUCLEOTIDE SEQUENCE</scope>
</reference>
<dbReference type="SUPFAM" id="SSF49879">
    <property type="entry name" value="SMAD/FHA domain"/>
    <property type="match status" value="1"/>
</dbReference>
<evidence type="ECO:0000256" key="3">
    <source>
        <dbReference type="ARBA" id="ARBA00022679"/>
    </source>
</evidence>
<feature type="region of interest" description="Disordered" evidence="11">
    <location>
        <begin position="465"/>
        <end position="783"/>
    </location>
</feature>
<comment type="similarity">
    <text evidence="1">Belongs to the protein kinase superfamily. CAMK Ser/Thr protein kinase family. CHEK2 subfamily.</text>
</comment>
<dbReference type="AlphaFoldDB" id="A0A5K1K4S2"/>
<feature type="binding site" evidence="8 10">
    <location>
        <position position="197"/>
    </location>
    <ligand>
        <name>ATP</name>
        <dbReference type="ChEBI" id="CHEBI:30616"/>
    </ligand>
</feature>
<keyword evidence="3" id="KW-0808">Transferase</keyword>
<evidence type="ECO:0000256" key="6">
    <source>
        <dbReference type="ARBA" id="ARBA00022840"/>
    </source>
</evidence>
<dbReference type="PANTHER" id="PTHR24350">
    <property type="entry name" value="SERINE/THREONINE-PROTEIN KINASE IAL-RELATED"/>
    <property type="match status" value="1"/>
</dbReference>
<feature type="domain" description="Protein kinase" evidence="13">
    <location>
        <begin position="168"/>
        <end position="462"/>
    </location>
</feature>
<evidence type="ECO:0000256" key="8">
    <source>
        <dbReference type="PIRSR" id="PIRSR630616-2"/>
    </source>
</evidence>
<feature type="compositionally biased region" description="Low complexity" evidence="11">
    <location>
        <begin position="10"/>
        <end position="22"/>
    </location>
</feature>
<dbReference type="Gene3D" id="1.10.510.10">
    <property type="entry name" value="Transferase(Phosphotransferase) domain 1"/>
    <property type="match status" value="1"/>
</dbReference>
<dbReference type="Gene3D" id="3.30.200.20">
    <property type="entry name" value="Phosphorylase Kinase, domain 1"/>
    <property type="match status" value="1"/>
</dbReference>
<dbReference type="Pfam" id="PF00069">
    <property type="entry name" value="Pkinase"/>
    <property type="match status" value="1"/>
</dbReference>
<dbReference type="CDD" id="cd00060">
    <property type="entry name" value="FHA"/>
    <property type="match status" value="1"/>
</dbReference>
<evidence type="ECO:0000256" key="2">
    <source>
        <dbReference type="ARBA" id="ARBA00022527"/>
    </source>
</evidence>
<evidence type="ECO:0000256" key="7">
    <source>
        <dbReference type="PIRSR" id="PIRSR630616-1"/>
    </source>
</evidence>
<name>A0A5K1K4S2_9APHY</name>
<evidence type="ECO:0000256" key="4">
    <source>
        <dbReference type="ARBA" id="ARBA00022741"/>
    </source>
</evidence>
<dbReference type="FunFam" id="3.30.200.20:FF:000042">
    <property type="entry name" value="Aurora kinase A"/>
    <property type="match status" value="1"/>
</dbReference>
<evidence type="ECO:0000256" key="11">
    <source>
        <dbReference type="SAM" id="MobiDB-lite"/>
    </source>
</evidence>
<feature type="active site" description="Proton acceptor" evidence="7">
    <location>
        <position position="298"/>
    </location>
</feature>
<feature type="compositionally biased region" description="Low complexity" evidence="11">
    <location>
        <begin position="735"/>
        <end position="744"/>
    </location>
</feature>
<feature type="domain" description="FHA" evidence="12">
    <location>
        <begin position="59"/>
        <end position="114"/>
    </location>
</feature>
<dbReference type="InterPro" id="IPR008984">
    <property type="entry name" value="SMAD_FHA_dom_sf"/>
</dbReference>
<dbReference type="InterPro" id="IPR000253">
    <property type="entry name" value="FHA_dom"/>
</dbReference>
<dbReference type="PROSITE" id="PS00108">
    <property type="entry name" value="PROTEIN_KINASE_ST"/>
    <property type="match status" value="1"/>
</dbReference>
<dbReference type="SUPFAM" id="SSF56112">
    <property type="entry name" value="Protein kinase-like (PK-like)"/>
    <property type="match status" value="1"/>
</dbReference>
<dbReference type="SMART" id="SM00240">
    <property type="entry name" value="FHA"/>
    <property type="match status" value="1"/>
</dbReference>
<dbReference type="InterPro" id="IPR011009">
    <property type="entry name" value="Kinase-like_dom_sf"/>
</dbReference>
<evidence type="ECO:0000256" key="1">
    <source>
        <dbReference type="ARBA" id="ARBA00005575"/>
    </source>
</evidence>
<feature type="compositionally biased region" description="Basic and acidic residues" evidence="11">
    <location>
        <begin position="701"/>
        <end position="713"/>
    </location>
</feature>
<feature type="binding site" evidence="8">
    <location>
        <position position="318"/>
    </location>
    <ligand>
        <name>ATP</name>
        <dbReference type="ChEBI" id="CHEBI:30616"/>
    </ligand>
</feature>
<feature type="compositionally biased region" description="Polar residues" evidence="11">
    <location>
        <begin position="665"/>
        <end position="678"/>
    </location>
</feature>
<dbReference type="SMART" id="SM00220">
    <property type="entry name" value="S_TKc"/>
    <property type="match status" value="1"/>
</dbReference>
<dbReference type="Pfam" id="PF00498">
    <property type="entry name" value="FHA"/>
    <property type="match status" value="1"/>
</dbReference>
<dbReference type="PROSITE" id="PS50006">
    <property type="entry name" value="FHA_DOMAIN"/>
    <property type="match status" value="1"/>
</dbReference>
<keyword evidence="4 8" id="KW-0547">Nucleotide-binding</keyword>
<evidence type="ECO:0000256" key="5">
    <source>
        <dbReference type="ARBA" id="ARBA00022777"/>
    </source>
</evidence>
<dbReference type="GO" id="GO:0004674">
    <property type="term" value="F:protein serine/threonine kinase activity"/>
    <property type="evidence" value="ECO:0007669"/>
    <property type="project" value="UniProtKB-KW"/>
</dbReference>
<keyword evidence="2" id="KW-0723">Serine/threonine-protein kinase</keyword>
<evidence type="ECO:0000259" key="13">
    <source>
        <dbReference type="PROSITE" id="PS50011"/>
    </source>
</evidence>
<evidence type="ECO:0000256" key="9">
    <source>
        <dbReference type="PIRSR" id="PIRSR630616-3"/>
    </source>
</evidence>
<evidence type="ECO:0000259" key="12">
    <source>
        <dbReference type="PROSITE" id="PS50006"/>
    </source>
</evidence>
<evidence type="ECO:0000313" key="14">
    <source>
        <dbReference type="EMBL" id="VWP00083.1"/>
    </source>
</evidence>
<protein>
    <submittedName>
        <fullName evidence="14">Uncharacterized protein</fullName>
    </submittedName>
</protein>
<keyword evidence="6 8" id="KW-0067">ATP-binding</keyword>
<proteinExistence type="inferred from homology"/>
<organism evidence="14">
    <name type="scientific">Ganoderma boninense</name>
    <dbReference type="NCBI Taxonomy" id="34458"/>
    <lineage>
        <taxon>Eukaryota</taxon>
        <taxon>Fungi</taxon>
        <taxon>Dikarya</taxon>
        <taxon>Basidiomycota</taxon>
        <taxon>Agaricomycotina</taxon>
        <taxon>Agaricomycetes</taxon>
        <taxon>Polyporales</taxon>
        <taxon>Polyporaceae</taxon>
        <taxon>Ganoderma</taxon>
    </lineage>
</organism>
<keyword evidence="5" id="KW-0418">Kinase</keyword>
<sequence length="783" mass="86186">MTDRSSPVSQPTQAATQTQLASQQHHIVEDTNLWGFLIPCNSNNPHISRINFHKPKKVYTLGRTSRNDIRLPKCQIVSSKHCLFQWDGVEDPSASAVTVTDFSSNGTFINGVRIAEPNKPQSRILYDGNEISFGSCLPRPIETAHEDYRFIFRKRRPGAAADSLDESYDIQHVLGSGSFATVVKALHRTEGQWYAVKIVQQNKLRQGILGERRDFQQKALVREIDIMKRLHHPNICRYKDVFIEEDNVSLVMEFVKGGHLMSYLYERGALPESEVQYFTYQICEALHYVHEMGIAHRDLKPDNILLTDDRPPIVKVADFGLAKMVDSVTFLHTMCGTPEYLAPEVVKNTERNERYDKVVDSWSMGVIVFALLTMCTPFVEFPEGTDVATQIANRQVEWAVLHKFHVSESCQYRLFLTLPLFVHNPRSHGEILSTGEDFVRKLLDLDPTTRMTLTDARAHPWLAEQAAAASATKDNSKEEENEGGPVVTTQPSQEEDLDLAQSRASFPPDTQYDVESEEPSNAGPEVDPEPQPPQVQDDQREGDGNGHGPIETPPHVEGNNAEEREDDGAEHQGQQDDGSQPHTVQRRADVIRRAQHKGIELPAPSQVMEARAAEELDVVDVSVDPTPEPGTSTTSTHLSAVPASRADGKRKATELYPESPVAPGNGSNAAMEVSSSAVDANALAPDGGHSTGTVRHGGPKRGREPESDLEGRDGGGITAAVDRSPSAKKARTSGEQLEAAAAAAVEEEELEDAVPGLGAGAGRRRSSRLQAELSTKPKSARKT</sequence>
<dbReference type="PROSITE" id="PS00107">
    <property type="entry name" value="PROTEIN_KINASE_ATP"/>
    <property type="match status" value="1"/>
</dbReference>
<dbReference type="FunFam" id="1.10.510.10:FF:000571">
    <property type="entry name" value="Maternal embryonic leucine zipper kinase"/>
    <property type="match status" value="1"/>
</dbReference>
<accession>A0A5K1K4S2</accession>
<gene>
    <name evidence="14" type="primary">I1RSK0</name>
</gene>
<dbReference type="GO" id="GO:0005524">
    <property type="term" value="F:ATP binding"/>
    <property type="evidence" value="ECO:0007669"/>
    <property type="project" value="UniProtKB-UniRule"/>
</dbReference>
<dbReference type="PROSITE" id="PS50011">
    <property type="entry name" value="PROTEIN_KINASE_DOM"/>
    <property type="match status" value="1"/>
</dbReference>
<dbReference type="InterPro" id="IPR017441">
    <property type="entry name" value="Protein_kinase_ATP_BS"/>
</dbReference>
<evidence type="ECO:0000256" key="10">
    <source>
        <dbReference type="PROSITE-ProRule" id="PRU10141"/>
    </source>
</evidence>
<feature type="region of interest" description="Disordered" evidence="11">
    <location>
        <begin position="1"/>
        <end position="22"/>
    </location>
</feature>
<dbReference type="InterPro" id="IPR008271">
    <property type="entry name" value="Ser/Thr_kinase_AS"/>
</dbReference>
<dbReference type="InterPro" id="IPR000719">
    <property type="entry name" value="Prot_kinase_dom"/>
</dbReference>